<keyword evidence="1" id="KW-0812">Transmembrane</keyword>
<dbReference type="InterPro" id="IPR005185">
    <property type="entry name" value="YccF"/>
</dbReference>
<protein>
    <submittedName>
        <fullName evidence="3">YccF domain-containing protein</fullName>
    </submittedName>
</protein>
<dbReference type="Pfam" id="PF03733">
    <property type="entry name" value="YccF"/>
    <property type="match status" value="2"/>
</dbReference>
<dbReference type="RefSeq" id="WP_242163615.1">
    <property type="nucleotide sequence ID" value="NZ_JAJMLW010000001.1"/>
</dbReference>
<feature type="transmembrane region" description="Helical" evidence="1">
    <location>
        <begin position="56"/>
        <end position="74"/>
    </location>
</feature>
<feature type="transmembrane region" description="Helical" evidence="1">
    <location>
        <begin position="6"/>
        <end position="35"/>
    </location>
</feature>
<feature type="transmembrane region" description="Helical" evidence="1">
    <location>
        <begin position="80"/>
        <end position="101"/>
    </location>
</feature>
<feature type="domain" description="Inner membrane component" evidence="2">
    <location>
        <begin position="66"/>
        <end position="115"/>
    </location>
</feature>
<dbReference type="Proteomes" id="UP001430755">
    <property type="component" value="Unassembled WGS sequence"/>
</dbReference>
<evidence type="ECO:0000313" key="4">
    <source>
        <dbReference type="Proteomes" id="UP001430755"/>
    </source>
</evidence>
<dbReference type="InterPro" id="IPR052937">
    <property type="entry name" value="Inner_membrane_protein"/>
</dbReference>
<organism evidence="3 4">
    <name type="scientific">Adlercreutzia faecimuris</name>
    <dbReference type="NCBI Taxonomy" id="2897341"/>
    <lineage>
        <taxon>Bacteria</taxon>
        <taxon>Bacillati</taxon>
        <taxon>Actinomycetota</taxon>
        <taxon>Coriobacteriia</taxon>
        <taxon>Eggerthellales</taxon>
        <taxon>Eggerthellaceae</taxon>
        <taxon>Adlercreutzia</taxon>
    </lineage>
</organism>
<sequence length="119" mass="12486">MSTVANIVWIILGGVFTALWWCVAGMLCYVTIVGIPLGRQAFKMAALTLAPFGKTVVYGGGAPSLVANVVWLVIAGIPMALYYAVAGVLFCVTVIGLPPGIQLFKMAKLSLLPFGAVVR</sequence>
<comment type="caution">
    <text evidence="3">The sequence shown here is derived from an EMBL/GenBank/DDBJ whole genome shotgun (WGS) entry which is preliminary data.</text>
</comment>
<keyword evidence="4" id="KW-1185">Reference proteome</keyword>
<gene>
    <name evidence="3" type="ORF">LPT13_03630</name>
</gene>
<dbReference type="PANTHER" id="PTHR42903:SF1">
    <property type="entry name" value="INNER MEMBRANE PROTEIN YCCF"/>
    <property type="match status" value="1"/>
</dbReference>
<dbReference type="PANTHER" id="PTHR42903">
    <property type="entry name" value="INNER MEMBRANE PROTEIN YCCF"/>
    <property type="match status" value="1"/>
</dbReference>
<dbReference type="NCBIfam" id="NF008740">
    <property type="entry name" value="PRK11770.1-2"/>
    <property type="match status" value="1"/>
</dbReference>
<reference evidence="3" key="1">
    <citation type="submission" date="2021-11" db="EMBL/GenBank/DDBJ databases">
        <title>A Novel Adlercreutzia Species, isolated from a Allomyrina dichotoma larva feces.</title>
        <authorList>
            <person name="Suh M.K."/>
        </authorList>
    </citation>
    <scope>NUCLEOTIDE SEQUENCE</scope>
    <source>
        <strain evidence="3">JBNU-10</strain>
    </source>
</reference>
<evidence type="ECO:0000256" key="1">
    <source>
        <dbReference type="SAM" id="Phobius"/>
    </source>
</evidence>
<accession>A0ABS9WF04</accession>
<keyword evidence="1" id="KW-0472">Membrane</keyword>
<evidence type="ECO:0000259" key="2">
    <source>
        <dbReference type="Pfam" id="PF03733"/>
    </source>
</evidence>
<dbReference type="EMBL" id="JAJMLW010000001">
    <property type="protein sequence ID" value="MCI2241444.1"/>
    <property type="molecule type" value="Genomic_DNA"/>
</dbReference>
<feature type="domain" description="Inner membrane component" evidence="2">
    <location>
        <begin position="4"/>
        <end position="54"/>
    </location>
</feature>
<proteinExistence type="predicted"/>
<evidence type="ECO:0000313" key="3">
    <source>
        <dbReference type="EMBL" id="MCI2241444.1"/>
    </source>
</evidence>
<name>A0ABS9WF04_9ACTN</name>
<keyword evidence="1" id="KW-1133">Transmembrane helix</keyword>